<dbReference type="RefSeq" id="WP_327967548.1">
    <property type="nucleotide sequence ID" value="NZ_JARMQG010000100.1"/>
</dbReference>
<dbReference type="EMBL" id="JARMQG010000100">
    <property type="protein sequence ID" value="MED3562610.1"/>
    <property type="molecule type" value="Genomic_DNA"/>
</dbReference>
<protein>
    <submittedName>
        <fullName evidence="1">Uncharacterized protein</fullName>
    </submittedName>
</protein>
<comment type="caution">
    <text evidence="1">The sequence shown here is derived from an EMBL/GenBank/DDBJ whole genome shotgun (WGS) entry which is preliminary data.</text>
</comment>
<accession>A0ABU6ND22</accession>
<dbReference type="Proteomes" id="UP001330749">
    <property type="component" value="Unassembled WGS sequence"/>
</dbReference>
<sequence length="67" mass="7779">MIGIFASIVIIATAYFPEYLNAFMVKRNKIIEFYKKEMEEQGIKEGEGILEWNESKLNEDKLGFGWG</sequence>
<evidence type="ECO:0000313" key="2">
    <source>
        <dbReference type="Proteomes" id="UP001330749"/>
    </source>
</evidence>
<organism evidence="1 2">
    <name type="scientific">Bacillus xiapuensis</name>
    <dbReference type="NCBI Taxonomy" id="2014075"/>
    <lineage>
        <taxon>Bacteria</taxon>
        <taxon>Bacillati</taxon>
        <taxon>Bacillota</taxon>
        <taxon>Bacilli</taxon>
        <taxon>Bacillales</taxon>
        <taxon>Bacillaceae</taxon>
        <taxon>Bacillus</taxon>
    </lineage>
</organism>
<proteinExistence type="predicted"/>
<reference evidence="1 2" key="1">
    <citation type="submission" date="2023-03" db="EMBL/GenBank/DDBJ databases">
        <title>Bacillus Genome Sequencing.</title>
        <authorList>
            <person name="Dunlap C."/>
        </authorList>
    </citation>
    <scope>NUCLEOTIDE SEQUENCE [LARGE SCALE GENOMIC DNA]</scope>
    <source>
        <strain evidence="1 2">B-14544</strain>
    </source>
</reference>
<gene>
    <name evidence="1" type="ORF">P4447_09090</name>
</gene>
<name>A0ABU6ND22_9BACI</name>
<keyword evidence="2" id="KW-1185">Reference proteome</keyword>
<evidence type="ECO:0000313" key="1">
    <source>
        <dbReference type="EMBL" id="MED3562610.1"/>
    </source>
</evidence>